<evidence type="ECO:0000256" key="7">
    <source>
        <dbReference type="ARBA" id="ARBA00022692"/>
    </source>
</evidence>
<organism evidence="16 19">
    <name type="scientific">Gymnodraco acuticeps</name>
    <name type="common">Antarctic dragonfish</name>
    <dbReference type="NCBI Taxonomy" id="8218"/>
    <lineage>
        <taxon>Eukaryota</taxon>
        <taxon>Metazoa</taxon>
        <taxon>Chordata</taxon>
        <taxon>Craniata</taxon>
        <taxon>Vertebrata</taxon>
        <taxon>Euteleostomi</taxon>
        <taxon>Actinopterygii</taxon>
        <taxon>Neopterygii</taxon>
        <taxon>Teleostei</taxon>
        <taxon>Neoteleostei</taxon>
        <taxon>Acanthomorphata</taxon>
        <taxon>Eupercaria</taxon>
        <taxon>Perciformes</taxon>
        <taxon>Notothenioidei</taxon>
        <taxon>Bathydraconidae</taxon>
        <taxon>Gymnodraco</taxon>
    </lineage>
</organism>
<evidence type="ECO:0000256" key="13">
    <source>
        <dbReference type="ARBA" id="ARBA00048243"/>
    </source>
</evidence>
<dbReference type="GeneID" id="117541541"/>
<evidence type="ECO:0000313" key="19">
    <source>
        <dbReference type="RefSeq" id="XP_034064628.1"/>
    </source>
</evidence>
<comment type="subcellular location">
    <subcellularLocation>
        <location evidence="1">Golgi apparatus membrane</location>
        <topology evidence="1">Single-pass type II membrane protein</topology>
    </subcellularLocation>
</comment>
<dbReference type="GO" id="GO:0006487">
    <property type="term" value="P:protein N-linked glycosylation"/>
    <property type="evidence" value="ECO:0007669"/>
    <property type="project" value="TreeGrafter"/>
</dbReference>
<dbReference type="PANTHER" id="PTHR15075:SF5">
    <property type="entry name" value="ALPHA-1,6-MANNOSYLGLYCOPROTEIN 6-BETA-N-ACETYLGLUCOSAMINYLTRANSFERASE A"/>
    <property type="match status" value="1"/>
</dbReference>
<name>A0A6P8TKS0_GYMAC</name>
<evidence type="ECO:0000313" key="17">
    <source>
        <dbReference type="RefSeq" id="XP_034064626.1"/>
    </source>
</evidence>
<comment type="similarity">
    <text evidence="3">Belongs to the glycosyltransferase 18 family.</text>
</comment>
<comment type="pathway">
    <text evidence="2">Protein modification; protein glycosylation.</text>
</comment>
<protein>
    <recommendedName>
        <fullName evidence="4">alpha-1,6-mannosyl-glycoprotein 6-beta-N-acetylglucosaminyltransferase</fullName>
        <ecNumber evidence="4">2.4.1.155</ecNumber>
    </recommendedName>
</protein>
<dbReference type="UniPathway" id="UPA00378"/>
<feature type="transmembrane region" description="Helical" evidence="14">
    <location>
        <begin position="12"/>
        <end position="31"/>
    </location>
</feature>
<dbReference type="OrthoDB" id="2113294at2759"/>
<keyword evidence="7 14" id="KW-0812">Transmembrane</keyword>
<evidence type="ECO:0000256" key="9">
    <source>
        <dbReference type="ARBA" id="ARBA00022989"/>
    </source>
</evidence>
<dbReference type="AlphaFoldDB" id="A0A6P8TKS0"/>
<evidence type="ECO:0000256" key="12">
    <source>
        <dbReference type="ARBA" id="ARBA00023180"/>
    </source>
</evidence>
<feature type="domain" description="Glycosyltransferase family 18 catalytic" evidence="15">
    <location>
        <begin position="264"/>
        <end position="811"/>
    </location>
</feature>
<dbReference type="RefSeq" id="XP_034064627.1">
    <property type="nucleotide sequence ID" value="XM_034208736.1"/>
</dbReference>
<dbReference type="EC" id="2.4.1.155" evidence="4"/>
<keyword evidence="11 14" id="KW-0472">Membrane</keyword>
<dbReference type="GO" id="GO:0030144">
    <property type="term" value="F:alpha-1,6-mannosylglycoprotein 6-beta-N-acetylglucosaminyltransferase activity"/>
    <property type="evidence" value="ECO:0007669"/>
    <property type="project" value="UniProtKB-EC"/>
</dbReference>
<keyword evidence="8" id="KW-0735">Signal-anchor</keyword>
<dbReference type="PANTHER" id="PTHR15075">
    <property type="entry name" value="ALPHA-MANNOSIDE BETA-1,6-N-ACETYLGLUCOSAMINYLTRANSFERASE"/>
    <property type="match status" value="1"/>
</dbReference>
<dbReference type="InterPro" id="IPR026116">
    <property type="entry name" value="GT18_cat"/>
</dbReference>
<dbReference type="Pfam" id="PF15024">
    <property type="entry name" value="Glyco_transf_18"/>
    <property type="match status" value="1"/>
</dbReference>
<evidence type="ECO:0000256" key="4">
    <source>
        <dbReference type="ARBA" id="ARBA00012671"/>
    </source>
</evidence>
<proteinExistence type="inferred from homology"/>
<dbReference type="GO" id="GO:0000139">
    <property type="term" value="C:Golgi membrane"/>
    <property type="evidence" value="ECO:0007669"/>
    <property type="project" value="UniProtKB-SubCell"/>
</dbReference>
<evidence type="ECO:0000259" key="15">
    <source>
        <dbReference type="Pfam" id="PF15024"/>
    </source>
</evidence>
<evidence type="ECO:0000313" key="18">
    <source>
        <dbReference type="RefSeq" id="XP_034064627.1"/>
    </source>
</evidence>
<keyword evidence="9 14" id="KW-1133">Transmembrane helix</keyword>
<dbReference type="InterPro" id="IPR052105">
    <property type="entry name" value="MGAT5_Glycosyltransferase"/>
</dbReference>
<evidence type="ECO:0000256" key="6">
    <source>
        <dbReference type="ARBA" id="ARBA00022679"/>
    </source>
</evidence>
<keyword evidence="12" id="KW-0325">Glycoprotein</keyword>
<gene>
    <name evidence="17 18 19" type="primary">LOC117541541</name>
</gene>
<dbReference type="KEGG" id="gacu:117541541"/>
<evidence type="ECO:0000256" key="10">
    <source>
        <dbReference type="ARBA" id="ARBA00023034"/>
    </source>
</evidence>
<comment type="catalytic activity">
    <reaction evidence="13">
        <text>N(4)-{beta-D-GlcNAc-(1-&gt;2)-[beta-D-GlcNAc-(1-&gt;4)]-alpha-D-Man-(1-&gt;3)-[beta-D-GlcNAc-(1-&gt;2)-alpha-D-Man-(1-&gt;6)]-beta-D-Man-(1-&gt;4)-beta-D-GlcNAc-(1-&gt;4)-beta-D-GlcNAc}-L-asparaginyl-[protein] + UDP-N-acetyl-alpha-D-glucosamine = N(4)-{beta-D-GlcNAc-(1-&gt;2)-[beta-D-GlcNAc-(1-&gt;4)]-alpha-D-Man-(1-&gt;3)-[beta-D-GlcNAc-(1-&gt;2)-[beta-D-GlcNAc-(1-&gt;6)]-alpha-D-Man-(1-&gt;6)]-beta-D-Man-(1-&gt;4)-beta-D-GlcNAc-(1-&gt;4)-beta-D-GlcNAc}-L-asparaginyl-[protein] + UDP + H(+)</text>
        <dbReference type="Rhea" id="RHEA:16921"/>
        <dbReference type="Rhea" id="RHEA-COMP:14374"/>
        <dbReference type="Rhea" id="RHEA-COMP:14377"/>
        <dbReference type="ChEBI" id="CHEBI:15378"/>
        <dbReference type="ChEBI" id="CHEBI:57705"/>
        <dbReference type="ChEBI" id="CHEBI:58223"/>
        <dbReference type="ChEBI" id="CHEBI:139507"/>
        <dbReference type="ChEBI" id="CHEBI:139510"/>
        <dbReference type="EC" id="2.4.1.155"/>
    </reaction>
</comment>
<evidence type="ECO:0000256" key="1">
    <source>
        <dbReference type="ARBA" id="ARBA00004323"/>
    </source>
</evidence>
<dbReference type="RefSeq" id="XP_034064628.1">
    <property type="nucleotide sequence ID" value="XM_034208737.1"/>
</dbReference>
<dbReference type="Proteomes" id="UP000515161">
    <property type="component" value="Unplaced"/>
</dbReference>
<keyword evidence="5" id="KW-0328">Glycosyltransferase</keyword>
<evidence type="ECO:0000256" key="8">
    <source>
        <dbReference type="ARBA" id="ARBA00022968"/>
    </source>
</evidence>
<evidence type="ECO:0000256" key="5">
    <source>
        <dbReference type="ARBA" id="ARBA00022676"/>
    </source>
</evidence>
<evidence type="ECO:0000256" key="2">
    <source>
        <dbReference type="ARBA" id="ARBA00004922"/>
    </source>
</evidence>
<evidence type="ECO:0000256" key="3">
    <source>
        <dbReference type="ARBA" id="ARBA00007477"/>
    </source>
</evidence>
<evidence type="ECO:0000256" key="11">
    <source>
        <dbReference type="ARBA" id="ARBA00023136"/>
    </source>
</evidence>
<evidence type="ECO:0000313" key="16">
    <source>
        <dbReference type="Proteomes" id="UP000515161"/>
    </source>
</evidence>
<sequence length="826" mass="94091">MRKTTDTLWKTMCLLLGICFIWCLSLPYFMLSNADQDIISMATINRLGRDGNVGEGTGRPEEKMKRIIKIVNDLLNIAESSDNPHGPPALKDYKEELQSVQIHMEAEKVKGQLKDEMIKEMHLDKIQLQRHVAHMEELLKLQLEKEEKKIQQLKSVPPPPPLKDCKAEMQLFQFQIESEKDKGKLKDEMIKDLRADKLRLQLTHMEKAPPLMKKKEEMVEKVQPLKPDKKFEEDTNCPLPPMDNHPECMGKLKWLSQMWKSQPCYAGYGVNGSVCSFLIYLSEVEKWCPVLPCRVPLSKKAEVKAGSDYAVVRENLTDLYTSLEKRSQFRWIEQRIRSMERVWVEAGRSLSAKYNMKERKAKQILVHPGLVTAESKAMIAEAAFNGGPLGELVQWSDLLSTLHILGHHVYLTASLPDLRHYFGVDTGDCSPFHLNPNLIYTDIIGLRQIKSVLKGPWFKYRCIIRVLDTFGTEPDFNHISWANKHKLASPFGGLNMIPLQFYTMFPHTPDNTFLGFVVQNQLMSEQSELFKSNKRQNQALVYGKRAEFWKGKTAYLDVIHKYLEIHGTVNNRNALPNYVKNHGIVKGTDVQALLRQSKVFVGLSFPYEGPAPLEALANGCAFLNPKLNPPQSSLNTMFFKGKPNIREIISQHPYAEAIGEPYVWTVDMNNLTEVERALNAILNQTIEPYLPYEFSCEGMLQRVNVLIEKQDLCSSAVSWPPLSALQVVKAQMSCKTACQKAGLICEPAFFPHLNNVNTLAKNNVDCQTSEFSASGLVFPAYNSTQHCWFQSDPLLFSCVRSDESLTRVCPCRDFIKDQIALCKDCI</sequence>
<keyword evidence="16" id="KW-1185">Reference proteome</keyword>
<keyword evidence="6" id="KW-0808">Transferase</keyword>
<reference evidence="17 18" key="1">
    <citation type="submission" date="2025-04" db="UniProtKB">
        <authorList>
            <consortium name="RefSeq"/>
        </authorList>
    </citation>
    <scope>IDENTIFICATION</scope>
</reference>
<keyword evidence="10" id="KW-0333">Golgi apparatus</keyword>
<evidence type="ECO:0000256" key="14">
    <source>
        <dbReference type="SAM" id="Phobius"/>
    </source>
</evidence>
<accession>A0A6P8TKS0</accession>
<dbReference type="RefSeq" id="XP_034064626.1">
    <property type="nucleotide sequence ID" value="XM_034208735.1"/>
</dbReference>